<reference evidence="1" key="1">
    <citation type="journal article" date="2015" name="Nature">
        <title>Complex archaea that bridge the gap between prokaryotes and eukaryotes.</title>
        <authorList>
            <person name="Spang A."/>
            <person name="Saw J.H."/>
            <person name="Jorgensen S.L."/>
            <person name="Zaremba-Niedzwiedzka K."/>
            <person name="Martijn J."/>
            <person name="Lind A.E."/>
            <person name="van Eijk R."/>
            <person name="Schleper C."/>
            <person name="Guy L."/>
            <person name="Ettema T.J."/>
        </authorList>
    </citation>
    <scope>NUCLEOTIDE SEQUENCE</scope>
</reference>
<evidence type="ECO:0000313" key="1">
    <source>
        <dbReference type="EMBL" id="KKK71452.1"/>
    </source>
</evidence>
<proteinExistence type="predicted"/>
<dbReference type="AlphaFoldDB" id="A0A0F8XQX2"/>
<dbReference type="EMBL" id="LAZR01057728">
    <property type="protein sequence ID" value="KKK71452.1"/>
    <property type="molecule type" value="Genomic_DNA"/>
</dbReference>
<organism evidence="1">
    <name type="scientific">marine sediment metagenome</name>
    <dbReference type="NCBI Taxonomy" id="412755"/>
    <lineage>
        <taxon>unclassified sequences</taxon>
        <taxon>metagenomes</taxon>
        <taxon>ecological metagenomes</taxon>
    </lineage>
</organism>
<gene>
    <name evidence="1" type="ORF">LCGC14_2913760</name>
</gene>
<protein>
    <submittedName>
        <fullName evidence="1">Uncharacterized protein</fullName>
    </submittedName>
</protein>
<accession>A0A0F8XQX2</accession>
<comment type="caution">
    <text evidence="1">The sequence shown here is derived from an EMBL/GenBank/DDBJ whole genome shotgun (WGS) entry which is preliminary data.</text>
</comment>
<feature type="non-terminal residue" evidence="1">
    <location>
        <position position="1"/>
    </location>
</feature>
<name>A0A0F8XQX2_9ZZZZ</name>
<sequence>NGYFIKFTAPVTPMAIPLKRLFNQRGQGGLINDLAKRISTAMGYGKFLEKHEDGTVGNFYNPPYAAMINSICNCQITDFVYENNLQDDVVHIGVDGVISTKDANLKHQDNVAMGQWRLTGIGEVLILSSGRVYHGTKKPHGLNYEQIVKLIEEHPRESYYTANLKRRQTLEESIQLDDLNGLGRMKDTTSSFDLNLLRISTDRNFKDFPQTGGQLLKNQYKSTPLSAEETPVNV</sequence>